<keyword evidence="3" id="KW-0808">Transferase</keyword>
<evidence type="ECO:0000256" key="1">
    <source>
        <dbReference type="ARBA" id="ARBA00022553"/>
    </source>
</evidence>
<dbReference type="Gene3D" id="2.130.10.10">
    <property type="entry name" value="YVTN repeat-like/Quinoprotein amine dehydrogenase"/>
    <property type="match status" value="3"/>
</dbReference>
<dbReference type="OrthoDB" id="799853at2"/>
<dbReference type="RefSeq" id="WP_130022590.1">
    <property type="nucleotide sequence ID" value="NZ_SEWF01000028.1"/>
</dbReference>
<feature type="chain" id="PRO_5020559432" evidence="2">
    <location>
        <begin position="21"/>
        <end position="360"/>
    </location>
</feature>
<organism evidence="3 4">
    <name type="scientific">Emticicia agri</name>
    <dbReference type="NCBI Taxonomy" id="2492393"/>
    <lineage>
        <taxon>Bacteria</taxon>
        <taxon>Pseudomonadati</taxon>
        <taxon>Bacteroidota</taxon>
        <taxon>Cytophagia</taxon>
        <taxon>Cytophagales</taxon>
        <taxon>Leadbetterellaceae</taxon>
        <taxon>Emticicia</taxon>
    </lineage>
</organism>
<evidence type="ECO:0000313" key="3">
    <source>
        <dbReference type="EMBL" id="RYU94254.1"/>
    </source>
</evidence>
<dbReference type="PANTHER" id="PTHR43547:SF2">
    <property type="entry name" value="HYBRID SIGNAL TRANSDUCTION HISTIDINE KINASE C"/>
    <property type="match status" value="1"/>
</dbReference>
<comment type="caution">
    <text evidence="3">The sequence shown here is derived from an EMBL/GenBank/DDBJ whole genome shotgun (WGS) entry which is preliminary data.</text>
</comment>
<dbReference type="SUPFAM" id="SSF63829">
    <property type="entry name" value="Calcium-dependent phosphotriesterase"/>
    <property type="match status" value="2"/>
</dbReference>
<reference evidence="3 4" key="1">
    <citation type="submission" date="2019-02" db="EMBL/GenBank/DDBJ databases">
        <title>Bacterial novel species Emticicia sp. 17J42-9 isolated from soil.</title>
        <authorList>
            <person name="Jung H.-Y."/>
        </authorList>
    </citation>
    <scope>NUCLEOTIDE SEQUENCE [LARGE SCALE GENOMIC DNA]</scope>
    <source>
        <strain evidence="3 4">17J42-9</strain>
    </source>
</reference>
<dbReference type="Proteomes" id="UP000293162">
    <property type="component" value="Unassembled WGS sequence"/>
</dbReference>
<keyword evidence="1" id="KW-0597">Phosphoprotein</keyword>
<keyword evidence="4" id="KW-1185">Reference proteome</keyword>
<keyword evidence="2" id="KW-0732">Signal</keyword>
<evidence type="ECO:0000256" key="2">
    <source>
        <dbReference type="SAM" id="SignalP"/>
    </source>
</evidence>
<dbReference type="AlphaFoldDB" id="A0A4Q5LWZ1"/>
<accession>A0A4Q5LWZ1</accession>
<dbReference type="Pfam" id="PF07494">
    <property type="entry name" value="Reg_prop"/>
    <property type="match status" value="3"/>
</dbReference>
<sequence length="360" mass="40490">MKKLVQLYALLMLVSCTLCEGQTQQKSYYPTDTKTEEAITSHGPLSITRNIKQDRKGNIWIAAFDGVFRYDSAAARKAGGKAFTNITSEVSKARFFDVLEDKKGNFWFSTIGLGVFYYDPSKTSKDAFHHFTTKDGLANDRVPHIYEDKSGNIWFGTESGASRYDGKSFQTFKPNEGLIEADPNDNDVNSIIEDKTGKFWVATRGYLFTFDGKKFTPVIDKGKSFTNIRTLMEDKKGNIWLAGGVGLWRFDGTNFTEFTKNFAGYVYEDRKGNIWTSSQPDYNGTDRWALSRYDAATLSISKPMATDVMVDYEGYKNMLFGILEANDGGIWFGSLAGVFRYDPAASLRAGERVITAFKDK</sequence>
<dbReference type="InterPro" id="IPR011110">
    <property type="entry name" value="Reg_prop"/>
</dbReference>
<name>A0A4Q5LWZ1_9BACT</name>
<proteinExistence type="predicted"/>
<keyword evidence="3" id="KW-0418">Kinase</keyword>
<dbReference type="EMBL" id="SEWF01000028">
    <property type="protein sequence ID" value="RYU94254.1"/>
    <property type="molecule type" value="Genomic_DNA"/>
</dbReference>
<dbReference type="PROSITE" id="PS51257">
    <property type="entry name" value="PROKAR_LIPOPROTEIN"/>
    <property type="match status" value="1"/>
</dbReference>
<protein>
    <submittedName>
        <fullName evidence="3">Histidine kinase</fullName>
    </submittedName>
</protein>
<dbReference type="GO" id="GO:0000155">
    <property type="term" value="F:phosphorelay sensor kinase activity"/>
    <property type="evidence" value="ECO:0007669"/>
    <property type="project" value="TreeGrafter"/>
</dbReference>
<gene>
    <name evidence="3" type="ORF">EWM59_17700</name>
</gene>
<dbReference type="PANTHER" id="PTHR43547">
    <property type="entry name" value="TWO-COMPONENT HISTIDINE KINASE"/>
    <property type="match status" value="1"/>
</dbReference>
<feature type="signal peptide" evidence="2">
    <location>
        <begin position="1"/>
        <end position="20"/>
    </location>
</feature>
<dbReference type="InterPro" id="IPR015943">
    <property type="entry name" value="WD40/YVTN_repeat-like_dom_sf"/>
</dbReference>
<evidence type="ECO:0000313" key="4">
    <source>
        <dbReference type="Proteomes" id="UP000293162"/>
    </source>
</evidence>